<dbReference type="RefSeq" id="WP_206588128.1">
    <property type="nucleotide sequence ID" value="NZ_JAFKCU010000005.1"/>
</dbReference>
<dbReference type="Proteomes" id="UP000664480">
    <property type="component" value="Unassembled WGS sequence"/>
</dbReference>
<evidence type="ECO:0000313" key="1">
    <source>
        <dbReference type="EMBL" id="MBN7817457.1"/>
    </source>
</evidence>
<reference evidence="1 2" key="1">
    <citation type="submission" date="2021-03" db="EMBL/GenBank/DDBJ databases">
        <title>novel species isolated from a fishpond in China.</title>
        <authorList>
            <person name="Lu H."/>
            <person name="Cai Z."/>
        </authorList>
    </citation>
    <scope>NUCLEOTIDE SEQUENCE [LARGE SCALE GENOMIC DNA]</scope>
    <source>
        <strain evidence="1 2">YJ13C</strain>
    </source>
</reference>
<dbReference type="EMBL" id="JAFKCU010000005">
    <property type="protein sequence ID" value="MBN7817457.1"/>
    <property type="molecule type" value="Genomic_DNA"/>
</dbReference>
<accession>A0ABS3CK93</accession>
<protein>
    <submittedName>
        <fullName evidence="1">Uncharacterized protein</fullName>
    </submittedName>
</protein>
<gene>
    <name evidence="1" type="ORF">J0A69_18595</name>
</gene>
<organism evidence="1 2">
    <name type="scientific">Algoriphagus pacificus</name>
    <dbReference type="NCBI Taxonomy" id="2811234"/>
    <lineage>
        <taxon>Bacteria</taxon>
        <taxon>Pseudomonadati</taxon>
        <taxon>Bacteroidota</taxon>
        <taxon>Cytophagia</taxon>
        <taxon>Cytophagales</taxon>
        <taxon>Cyclobacteriaceae</taxon>
        <taxon>Algoriphagus</taxon>
    </lineage>
</organism>
<keyword evidence="2" id="KW-1185">Reference proteome</keyword>
<sequence>MNSSVIIRCFIGLIVFVLPNFVFSQKKITLEVRIANDICECFDGNGFTVWNTQTRDFLEGCSKHTAIKYKEELQLYFESVKDSSYKSGYESGKLYFQQKIAPLLLTDCEAIKKMKNTH</sequence>
<name>A0ABS3CK93_9BACT</name>
<comment type="caution">
    <text evidence="1">The sequence shown here is derived from an EMBL/GenBank/DDBJ whole genome shotgun (WGS) entry which is preliminary data.</text>
</comment>
<proteinExistence type="predicted"/>
<evidence type="ECO:0000313" key="2">
    <source>
        <dbReference type="Proteomes" id="UP000664480"/>
    </source>
</evidence>